<proteinExistence type="predicted"/>
<dbReference type="Proteomes" id="UP001331761">
    <property type="component" value="Unassembled WGS sequence"/>
</dbReference>
<comment type="caution">
    <text evidence="1">The sequence shown here is derived from an EMBL/GenBank/DDBJ whole genome shotgun (WGS) entry which is preliminary data.</text>
</comment>
<gene>
    <name evidence="1" type="ORF">GCK32_010919</name>
</gene>
<sequence length="72" mass="8370">MHCSCDSAVTDADMEPRRTKEGDIMKYKTGFLGSKWKSYHAVLFSDSKFCWYDEKVCWERIARGFGMSPFTV</sequence>
<reference evidence="1 2" key="1">
    <citation type="submission" date="2019-10" db="EMBL/GenBank/DDBJ databases">
        <title>Assembly and Annotation for the nematode Trichostrongylus colubriformis.</title>
        <authorList>
            <person name="Martin J."/>
        </authorList>
    </citation>
    <scope>NUCLEOTIDE SEQUENCE [LARGE SCALE GENOMIC DNA]</scope>
    <source>
        <strain evidence="1">G859</strain>
        <tissue evidence="1">Whole worm</tissue>
    </source>
</reference>
<feature type="non-terminal residue" evidence="1">
    <location>
        <position position="72"/>
    </location>
</feature>
<evidence type="ECO:0000313" key="2">
    <source>
        <dbReference type="Proteomes" id="UP001331761"/>
    </source>
</evidence>
<evidence type="ECO:0000313" key="1">
    <source>
        <dbReference type="EMBL" id="KAK5969928.1"/>
    </source>
</evidence>
<evidence type="ECO:0008006" key="3">
    <source>
        <dbReference type="Google" id="ProtNLM"/>
    </source>
</evidence>
<dbReference type="AlphaFoldDB" id="A0AAN8FEG7"/>
<dbReference type="EMBL" id="WIXE01019573">
    <property type="protein sequence ID" value="KAK5969928.1"/>
    <property type="molecule type" value="Genomic_DNA"/>
</dbReference>
<name>A0AAN8FEG7_TRICO</name>
<protein>
    <recommendedName>
        <fullName evidence="3">PH domain-containing protein</fullName>
    </recommendedName>
</protein>
<organism evidence="1 2">
    <name type="scientific">Trichostrongylus colubriformis</name>
    <name type="common">Black scour worm</name>
    <dbReference type="NCBI Taxonomy" id="6319"/>
    <lineage>
        <taxon>Eukaryota</taxon>
        <taxon>Metazoa</taxon>
        <taxon>Ecdysozoa</taxon>
        <taxon>Nematoda</taxon>
        <taxon>Chromadorea</taxon>
        <taxon>Rhabditida</taxon>
        <taxon>Rhabditina</taxon>
        <taxon>Rhabditomorpha</taxon>
        <taxon>Strongyloidea</taxon>
        <taxon>Trichostrongylidae</taxon>
        <taxon>Trichostrongylus</taxon>
    </lineage>
</organism>
<keyword evidence="2" id="KW-1185">Reference proteome</keyword>
<accession>A0AAN8FEG7</accession>